<reference evidence="6" key="2">
    <citation type="submission" date="2023-04" db="EMBL/GenBank/DDBJ databases">
        <authorList>
            <person name="Bruccoleri R.E."/>
            <person name="Oakeley E.J."/>
            <person name="Faust A.-M."/>
            <person name="Dessus-Babus S."/>
            <person name="Altorfer M."/>
            <person name="Burckhardt D."/>
            <person name="Oertli M."/>
            <person name="Naumann U."/>
            <person name="Petersen F."/>
            <person name="Wong J."/>
        </authorList>
    </citation>
    <scope>NUCLEOTIDE SEQUENCE</scope>
    <source>
        <strain evidence="6">GSM-AAB239-AS_SAM_17_03QT</strain>
        <tissue evidence="6">Leaf</tissue>
    </source>
</reference>
<evidence type="ECO:0000313" key="7">
    <source>
        <dbReference type="Proteomes" id="UP001140949"/>
    </source>
</evidence>
<reference evidence="6" key="1">
    <citation type="journal article" date="2023" name="GigaByte">
        <title>Genome assembly of the bearded iris, Iris pallida Lam.</title>
        <authorList>
            <person name="Bruccoleri R.E."/>
            <person name="Oakeley E.J."/>
            <person name="Faust A.M.E."/>
            <person name="Altorfer M."/>
            <person name="Dessus-Babus S."/>
            <person name="Burckhardt D."/>
            <person name="Oertli M."/>
            <person name="Naumann U."/>
            <person name="Petersen F."/>
            <person name="Wong J."/>
        </authorList>
    </citation>
    <scope>NUCLEOTIDE SEQUENCE</scope>
    <source>
        <strain evidence="6">GSM-AAB239-AS_SAM_17_03QT</strain>
    </source>
</reference>
<dbReference type="GO" id="GO:0003723">
    <property type="term" value="F:RNA binding"/>
    <property type="evidence" value="ECO:0007669"/>
    <property type="project" value="UniProtKB-UniRule"/>
</dbReference>
<feature type="domain" description="RRM" evidence="5">
    <location>
        <begin position="113"/>
        <end position="199"/>
    </location>
</feature>
<dbReference type="InterPro" id="IPR039780">
    <property type="entry name" value="Mot2"/>
</dbReference>
<evidence type="ECO:0000259" key="5">
    <source>
        <dbReference type="PROSITE" id="PS50102"/>
    </source>
</evidence>
<evidence type="ECO:0008006" key="8">
    <source>
        <dbReference type="Google" id="ProtNLM"/>
    </source>
</evidence>
<feature type="compositionally biased region" description="Polar residues" evidence="3">
    <location>
        <begin position="353"/>
        <end position="365"/>
    </location>
</feature>
<dbReference type="Proteomes" id="UP001140949">
    <property type="component" value="Unassembled WGS sequence"/>
</dbReference>
<protein>
    <recommendedName>
        <fullName evidence="8">CCR4-NOT transcription complex subunit 4</fullName>
    </recommendedName>
</protein>
<dbReference type="SUPFAM" id="SSF54928">
    <property type="entry name" value="RNA-binding domain, RBD"/>
    <property type="match status" value="1"/>
</dbReference>
<accession>A0AAX6FR09</accession>
<name>A0AAX6FR09_IRIPA</name>
<dbReference type="InterPro" id="IPR039515">
    <property type="entry name" value="NOT4_mRING-HC-C4C4"/>
</dbReference>
<feature type="region of interest" description="Disordered" evidence="3">
    <location>
        <begin position="312"/>
        <end position="395"/>
    </location>
</feature>
<evidence type="ECO:0000313" key="6">
    <source>
        <dbReference type="EMBL" id="KAJ6818866.1"/>
    </source>
</evidence>
<dbReference type="Pfam" id="PF14570">
    <property type="entry name" value="zf-RING_4"/>
    <property type="match status" value="1"/>
</dbReference>
<dbReference type="GO" id="GO:0016567">
    <property type="term" value="P:protein ubiquitination"/>
    <property type="evidence" value="ECO:0007669"/>
    <property type="project" value="TreeGrafter"/>
</dbReference>
<feature type="compositionally biased region" description="Low complexity" evidence="3">
    <location>
        <begin position="341"/>
        <end position="352"/>
    </location>
</feature>
<dbReference type="Gene3D" id="3.30.70.330">
    <property type="match status" value="1"/>
</dbReference>
<dbReference type="SMART" id="SM00360">
    <property type="entry name" value="RRM"/>
    <property type="match status" value="1"/>
</dbReference>
<feature type="region of interest" description="Disordered" evidence="3">
    <location>
        <begin position="273"/>
        <end position="295"/>
    </location>
</feature>
<feature type="region of interest" description="Disordered" evidence="3">
    <location>
        <begin position="548"/>
        <end position="568"/>
    </location>
</feature>
<feature type="domain" description="RING-type" evidence="4">
    <location>
        <begin position="12"/>
        <end position="60"/>
    </location>
</feature>
<feature type="region of interest" description="Disordered" evidence="3">
    <location>
        <begin position="511"/>
        <end position="534"/>
    </location>
</feature>
<dbReference type="PROSITE" id="PS50089">
    <property type="entry name" value="ZF_RING_2"/>
    <property type="match status" value="1"/>
</dbReference>
<dbReference type="InterPro" id="IPR013083">
    <property type="entry name" value="Znf_RING/FYVE/PHD"/>
</dbReference>
<dbReference type="PANTHER" id="PTHR12603:SF36">
    <property type="entry name" value="RNA BINDING (RRM_RBD_RNP MOTIFS) FAMILY PROTEIN"/>
    <property type="match status" value="1"/>
</dbReference>
<dbReference type="InterPro" id="IPR000504">
    <property type="entry name" value="RRM_dom"/>
</dbReference>
<dbReference type="GO" id="GO:0004842">
    <property type="term" value="F:ubiquitin-protein transferase activity"/>
    <property type="evidence" value="ECO:0007669"/>
    <property type="project" value="InterPro"/>
</dbReference>
<keyword evidence="2" id="KW-0694">RNA-binding</keyword>
<feature type="region of interest" description="Disordered" evidence="3">
    <location>
        <begin position="423"/>
        <end position="457"/>
    </location>
</feature>
<evidence type="ECO:0000256" key="3">
    <source>
        <dbReference type="SAM" id="MobiDB-lite"/>
    </source>
</evidence>
<feature type="region of interest" description="Disordered" evidence="3">
    <location>
        <begin position="771"/>
        <end position="790"/>
    </location>
</feature>
<evidence type="ECO:0000259" key="4">
    <source>
        <dbReference type="PROSITE" id="PS50089"/>
    </source>
</evidence>
<keyword evidence="1" id="KW-0862">Zinc</keyword>
<dbReference type="InterPro" id="IPR001841">
    <property type="entry name" value="Znf_RING"/>
</dbReference>
<keyword evidence="1" id="KW-0863">Zinc-finger</keyword>
<dbReference type="SMART" id="SM00361">
    <property type="entry name" value="RRM_1"/>
    <property type="match status" value="1"/>
</dbReference>
<dbReference type="InterPro" id="IPR012677">
    <property type="entry name" value="Nucleotide-bd_a/b_plait_sf"/>
</dbReference>
<dbReference type="EMBL" id="JANAVB010026803">
    <property type="protein sequence ID" value="KAJ6818866.1"/>
    <property type="molecule type" value="Genomic_DNA"/>
</dbReference>
<dbReference type="SUPFAM" id="SSF57850">
    <property type="entry name" value="RING/U-box"/>
    <property type="match status" value="1"/>
</dbReference>
<dbReference type="PROSITE" id="PS50102">
    <property type="entry name" value="RRM"/>
    <property type="match status" value="1"/>
</dbReference>
<dbReference type="CDD" id="cd16618">
    <property type="entry name" value="mRING-HC-C4C4_CNOT4"/>
    <property type="match status" value="1"/>
</dbReference>
<dbReference type="CDD" id="cd12438">
    <property type="entry name" value="RRM_CNOT4"/>
    <property type="match status" value="1"/>
</dbReference>
<dbReference type="InterPro" id="IPR035979">
    <property type="entry name" value="RBD_domain_sf"/>
</dbReference>
<dbReference type="AlphaFoldDB" id="A0AAX6FR09"/>
<feature type="compositionally biased region" description="Basic and acidic residues" evidence="3">
    <location>
        <begin position="369"/>
        <end position="393"/>
    </location>
</feature>
<feature type="compositionally biased region" description="Low complexity" evidence="3">
    <location>
        <begin position="312"/>
        <end position="330"/>
    </location>
</feature>
<dbReference type="GO" id="GO:0008270">
    <property type="term" value="F:zinc ion binding"/>
    <property type="evidence" value="ECO:0007669"/>
    <property type="project" value="UniProtKB-KW"/>
</dbReference>
<keyword evidence="7" id="KW-1185">Reference proteome</keyword>
<dbReference type="PANTHER" id="PTHR12603">
    <property type="entry name" value="CCR4-NOT TRANSCRIPTION COMPLEX RELATED"/>
    <property type="match status" value="1"/>
</dbReference>
<dbReference type="Gene3D" id="3.30.40.10">
    <property type="entry name" value="Zinc/RING finger domain, C3HC4 (zinc finger)"/>
    <property type="match status" value="1"/>
</dbReference>
<evidence type="ECO:0000256" key="1">
    <source>
        <dbReference type="PROSITE-ProRule" id="PRU00175"/>
    </source>
</evidence>
<gene>
    <name evidence="6" type="ORF">M6B38_132105</name>
</gene>
<comment type="caution">
    <text evidence="6">The sequence shown here is derived from an EMBL/GenBank/DDBJ whole genome shotgun (WGS) entry which is preliminary data.</text>
</comment>
<organism evidence="6 7">
    <name type="scientific">Iris pallida</name>
    <name type="common">Sweet iris</name>
    <dbReference type="NCBI Taxonomy" id="29817"/>
    <lineage>
        <taxon>Eukaryota</taxon>
        <taxon>Viridiplantae</taxon>
        <taxon>Streptophyta</taxon>
        <taxon>Embryophyta</taxon>
        <taxon>Tracheophyta</taxon>
        <taxon>Spermatophyta</taxon>
        <taxon>Magnoliopsida</taxon>
        <taxon>Liliopsida</taxon>
        <taxon>Asparagales</taxon>
        <taxon>Iridaceae</taxon>
        <taxon>Iridoideae</taxon>
        <taxon>Irideae</taxon>
        <taxon>Iris</taxon>
    </lineage>
</organism>
<keyword evidence="1" id="KW-0479">Metal-binding</keyword>
<dbReference type="FunFam" id="3.30.70.330:FF:000161">
    <property type="entry name" value="RNA binding (RRM/RBD/RNP motifs) family protein"/>
    <property type="match status" value="1"/>
</dbReference>
<sequence>MTTMSDDGDRTCPLCAEEMDLTDQQLKPCKCGYEICVWCWHHIMEMAEKEGSEGRCPACRTPYDKQRIEAANCKRMVSEISVEKKHKSQRTRNKTPSIEDRKHLSSVRVVQRNLVYIMGVPSNLADESILERKEYFGQYGKILKVSFSRQSGTTQQVSSNNTSSVYITYSREEEAVRCIQAVHNFVLEGKPLRACFGTTKYCYTWLRNMICSNPDCLYLHDIGSQEDNFTKDEIISAYTRSRVPQISSNNLQPRAGNMLPPPTDELSYGVAVSTKQATKSASNNTSSQVRSSNDIGGTRSVCLPVAASWGLRSSSCRSPASSMACSQSSSRTKTEGLNIPSSSMLTSTRRTSAWNDDTLTTSKVSEGTHMGDKDGRSRSSEPLKHGSDREYKVPDMSSGTILDAGHTSASAWDDDIITSVISEGGHKESSRPGGRGFVTSSLDTSEEIDMDEARPSAWDDDLVATSKVPEKRQSLVVDRFESWDTLEPGADSSQAHALDNSSKVVTVAPCTSGASSSFSSSPHDTPPKSNGGATVSVSVSVINTHPLDSSSLEGSVSQSNSSGPADPTYVSTAVNKTIDSLLLGLSTVKLENNTGFDPVSMGKHQNSSEDLHLSLMIGSFGSRLHTIHPETGSKLSSSVAQSSGSSISDAHVSTDLSDMKLELQKLELSSTRNRVDDSLAAADDHRLGLSGSSNPSCLSHKNSLLNVSNHLINISHNGDLGDKWGLSDKNTGTIGTEIVKGPFSFRENEFAFVNGHNKEVLNTSANFERVPEYPGTSHPVKEFRHSRGSNDIPTMQETVVVDKGEGTIVSDILSLEFDPWDDSWSSANNFAKLLGQMDKQDGLSKLSNSWKTQKSNHNESRFSFARQENQANLGDSSCRDINHAQRFNSLMQGSYENNFENTSRINNFEGANAIGNHSSLISCDRISGVSRANISAPPGFSVPNRAPPPGFSSHDRYDQDFNTCSETFPFGGSTHSQFQAYSAGNAGDVEFIDPAILAVGKGRSPLGVNNTELGLASAFPSHFDAFESDRRIQLLMQQAISANQDPRISNHVAERFSQFNDPYLSSRFPQQNPSNVTPFTQISHQPPSHALNGPWDGWNGVPIGNSMGIADVLRNERFGLNHYIPVNEEPKFRIPSPGDLYNRAFGM</sequence>
<dbReference type="InterPro" id="IPR003954">
    <property type="entry name" value="RRM_euk-type"/>
</dbReference>
<evidence type="ECO:0000256" key="2">
    <source>
        <dbReference type="PROSITE-ProRule" id="PRU00176"/>
    </source>
</evidence>
<feature type="compositionally biased region" description="Low complexity" evidence="3">
    <location>
        <begin position="512"/>
        <end position="521"/>
    </location>
</feature>
<dbReference type="GO" id="GO:0030014">
    <property type="term" value="C:CCR4-NOT complex"/>
    <property type="evidence" value="ECO:0007669"/>
    <property type="project" value="InterPro"/>
</dbReference>
<proteinExistence type="predicted"/>
<dbReference type="InterPro" id="IPR034261">
    <property type="entry name" value="CNOT4_RRM"/>
</dbReference>